<evidence type="ECO:0000313" key="12">
    <source>
        <dbReference type="Proteomes" id="UP001254165"/>
    </source>
</evidence>
<dbReference type="PROSITE" id="PS51012">
    <property type="entry name" value="ABC_TM2"/>
    <property type="match status" value="1"/>
</dbReference>
<feature type="domain" description="ABC transmembrane type-2" evidence="10">
    <location>
        <begin position="52"/>
        <end position="270"/>
    </location>
</feature>
<dbReference type="InterPro" id="IPR047817">
    <property type="entry name" value="ABC2_TM_bact-type"/>
</dbReference>
<dbReference type="InterPro" id="IPR000412">
    <property type="entry name" value="ABC_2_transport"/>
</dbReference>
<feature type="transmembrane region" description="Helical" evidence="9">
    <location>
        <begin position="194"/>
        <end position="211"/>
    </location>
</feature>
<keyword evidence="8 9" id="KW-0472">Membrane</keyword>
<gene>
    <name evidence="11" type="ORF">QYE77_06360</name>
</gene>
<comment type="similarity">
    <text evidence="2 9">Belongs to the ABC-2 integral membrane protein family.</text>
</comment>
<dbReference type="PANTHER" id="PTHR30413:SF8">
    <property type="entry name" value="TRANSPORT PERMEASE PROTEIN"/>
    <property type="match status" value="1"/>
</dbReference>
<keyword evidence="3 9" id="KW-0813">Transport</keyword>
<feature type="transmembrane region" description="Helical" evidence="9">
    <location>
        <begin position="246"/>
        <end position="267"/>
    </location>
</feature>
<dbReference type="PRINTS" id="PR00164">
    <property type="entry name" value="ABC2TRNSPORT"/>
</dbReference>
<dbReference type="Proteomes" id="UP001254165">
    <property type="component" value="Unassembled WGS sequence"/>
</dbReference>
<protein>
    <recommendedName>
        <fullName evidence="9">Transport permease protein</fullName>
    </recommendedName>
</protein>
<keyword evidence="7 9" id="KW-1133">Transmembrane helix</keyword>
<name>A0ABU3NM03_9CHLR</name>
<evidence type="ECO:0000259" key="10">
    <source>
        <dbReference type="PROSITE" id="PS51012"/>
    </source>
</evidence>
<keyword evidence="12" id="KW-1185">Reference proteome</keyword>
<evidence type="ECO:0000256" key="2">
    <source>
        <dbReference type="ARBA" id="ARBA00007783"/>
    </source>
</evidence>
<feature type="transmembrane region" description="Helical" evidence="9">
    <location>
        <begin position="50"/>
        <end position="72"/>
    </location>
</feature>
<evidence type="ECO:0000256" key="6">
    <source>
        <dbReference type="ARBA" id="ARBA00022692"/>
    </source>
</evidence>
<dbReference type="Pfam" id="PF01061">
    <property type="entry name" value="ABC2_membrane"/>
    <property type="match status" value="1"/>
</dbReference>
<evidence type="ECO:0000256" key="3">
    <source>
        <dbReference type="ARBA" id="ARBA00022448"/>
    </source>
</evidence>
<comment type="subcellular location">
    <subcellularLocation>
        <location evidence="1">Cell inner membrane</location>
        <topology evidence="1">Multi-pass membrane protein</topology>
    </subcellularLocation>
    <subcellularLocation>
        <location evidence="9">Cell membrane</location>
        <topology evidence="9">Multi-pass membrane protein</topology>
    </subcellularLocation>
</comment>
<keyword evidence="6 9" id="KW-0812">Transmembrane</keyword>
<dbReference type="PANTHER" id="PTHR30413">
    <property type="entry name" value="INNER MEMBRANE TRANSPORT PERMEASE"/>
    <property type="match status" value="1"/>
</dbReference>
<sequence>MPDNIASSTVIYDSSARTPAALEEALQAWRYRDLIVFLVRRDITARYKRSVLGVAWTMLNPLGMMIILSIVFSQVFRVAMVNYPGFVLSGLIAWNFFAQASTAAINSLVWGGDLFTRIYVPRSVFAISAIGTGLINLVLSMVPLLLVMAVMGIPPHPTLLLAPLVMLFLALFTLGVGLLISTIGIYFIDVVEMYAILLMAWMYLTPIIYPLDILPPNVSQWLQYNPMVHLVGLFRDLVFYGTLPDFISWLISFGLAFGMFLLGWLFFTGKADEFAYRT</sequence>
<proteinExistence type="inferred from homology"/>
<evidence type="ECO:0000313" key="11">
    <source>
        <dbReference type="EMBL" id="MDT8897885.1"/>
    </source>
</evidence>
<accession>A0ABU3NM03</accession>
<organism evidence="11 12">
    <name type="scientific">Thermanaerothrix solaris</name>
    <dbReference type="NCBI Taxonomy" id="3058434"/>
    <lineage>
        <taxon>Bacteria</taxon>
        <taxon>Bacillati</taxon>
        <taxon>Chloroflexota</taxon>
        <taxon>Anaerolineae</taxon>
        <taxon>Anaerolineales</taxon>
        <taxon>Anaerolineaceae</taxon>
        <taxon>Thermanaerothrix</taxon>
    </lineage>
</organism>
<feature type="transmembrane region" description="Helical" evidence="9">
    <location>
        <begin position="159"/>
        <end position="187"/>
    </location>
</feature>
<feature type="transmembrane region" description="Helical" evidence="9">
    <location>
        <begin position="92"/>
        <end position="112"/>
    </location>
</feature>
<dbReference type="InterPro" id="IPR013525">
    <property type="entry name" value="ABC2_TM"/>
</dbReference>
<evidence type="ECO:0000256" key="8">
    <source>
        <dbReference type="ARBA" id="ARBA00023136"/>
    </source>
</evidence>
<keyword evidence="4 9" id="KW-1003">Cell membrane</keyword>
<comment type="caution">
    <text evidence="11">The sequence shown here is derived from an EMBL/GenBank/DDBJ whole genome shotgun (WGS) entry which is preliminary data.</text>
</comment>
<evidence type="ECO:0000256" key="7">
    <source>
        <dbReference type="ARBA" id="ARBA00022989"/>
    </source>
</evidence>
<evidence type="ECO:0000256" key="1">
    <source>
        <dbReference type="ARBA" id="ARBA00004429"/>
    </source>
</evidence>
<dbReference type="EMBL" id="JAUHMF010000001">
    <property type="protein sequence ID" value="MDT8897885.1"/>
    <property type="molecule type" value="Genomic_DNA"/>
</dbReference>
<evidence type="ECO:0000256" key="9">
    <source>
        <dbReference type="RuleBase" id="RU361157"/>
    </source>
</evidence>
<keyword evidence="5" id="KW-0997">Cell inner membrane</keyword>
<dbReference type="RefSeq" id="WP_315624537.1">
    <property type="nucleotide sequence ID" value="NZ_JAUHMF010000001.1"/>
</dbReference>
<evidence type="ECO:0000256" key="5">
    <source>
        <dbReference type="ARBA" id="ARBA00022519"/>
    </source>
</evidence>
<feature type="transmembrane region" description="Helical" evidence="9">
    <location>
        <begin position="124"/>
        <end position="153"/>
    </location>
</feature>
<evidence type="ECO:0000256" key="4">
    <source>
        <dbReference type="ARBA" id="ARBA00022475"/>
    </source>
</evidence>
<reference evidence="11 12" key="1">
    <citation type="submission" date="2023-07" db="EMBL/GenBank/DDBJ databases">
        <title>Novel species of Thermanaerothrix with wide hydrolytic capabilities.</title>
        <authorList>
            <person name="Zayulina K.S."/>
            <person name="Podosokorskaya O.A."/>
            <person name="Elcheninov A.G."/>
        </authorList>
    </citation>
    <scope>NUCLEOTIDE SEQUENCE [LARGE SCALE GENOMIC DNA]</scope>
    <source>
        <strain evidence="11 12">4228-RoL</strain>
    </source>
</reference>